<sequence>MGILFVTLAGHGHVTPTLAVVEELVGRGADVEYATGAEHAEAVRSAGARWVELPALPEFRPVTANPVDEWFPHYFAAMSVAYPILLDRCRTARPELICYDATNWPARLVARKLGVPAVRTVPHIASNEHHRVMDVDLDRYLTGHTSRFAAEHGVELDPWSTVDAPEACSIVFVPREFQPCGETFDESFHFVGPVLGRRADERWAPRRDDRPLLYVSLGSIMSDPAFYRACADQFSDGVWQVAMSARGVAGTHDVEVRPWFPQPAVLRHAKAFISHGGMNSTMEALHGAVPLVVVPQTPEQEQNADRVAELGLGERVDDHADLRAAVDRVAADGTIRRNLDRMRAAIASSGGAARAADVVLSRAPRGA</sequence>
<dbReference type="EMBL" id="FNIX01000002">
    <property type="protein sequence ID" value="SDO31279.1"/>
    <property type="molecule type" value="Genomic_DNA"/>
</dbReference>
<keyword evidence="5" id="KW-1185">Reference proteome</keyword>
<dbReference type="OrthoDB" id="6620093at2"/>
<dbReference type="GO" id="GO:0017000">
    <property type="term" value="P:antibiotic biosynthetic process"/>
    <property type="evidence" value="ECO:0007669"/>
    <property type="project" value="UniProtKB-ARBA"/>
</dbReference>
<keyword evidence="3" id="KW-0328">Glycosyltransferase</keyword>
<dbReference type="PROSITE" id="PS00375">
    <property type="entry name" value="UDPGT"/>
    <property type="match status" value="1"/>
</dbReference>
<dbReference type="Gene3D" id="3.40.50.2000">
    <property type="entry name" value="Glycogen Phosphorylase B"/>
    <property type="match status" value="2"/>
</dbReference>
<evidence type="ECO:0000313" key="4">
    <source>
        <dbReference type="EMBL" id="SDO31279.1"/>
    </source>
</evidence>
<dbReference type="Proteomes" id="UP000199691">
    <property type="component" value="Unassembled WGS sequence"/>
</dbReference>
<protein>
    <submittedName>
        <fullName evidence="4">Glycosyltransferase, MGT family</fullName>
    </submittedName>
</protein>
<keyword evidence="2 3" id="KW-0808">Transferase</keyword>
<gene>
    <name evidence="4" type="ORF">SAMN05421507_102122</name>
</gene>
<name>A0A1H0IIH8_9PSEU</name>
<evidence type="ECO:0000313" key="5">
    <source>
        <dbReference type="Proteomes" id="UP000199691"/>
    </source>
</evidence>
<reference evidence="5" key="1">
    <citation type="submission" date="2016-10" db="EMBL/GenBank/DDBJ databases">
        <authorList>
            <person name="Varghese N."/>
            <person name="Submissions S."/>
        </authorList>
    </citation>
    <scope>NUCLEOTIDE SEQUENCE [LARGE SCALE GENOMIC DNA]</scope>
    <source>
        <strain evidence="5">CGMCC 4.6609</strain>
    </source>
</reference>
<evidence type="ECO:0000256" key="1">
    <source>
        <dbReference type="ARBA" id="ARBA00009995"/>
    </source>
</evidence>
<proteinExistence type="inferred from homology"/>
<dbReference type="InterPro" id="IPR050426">
    <property type="entry name" value="Glycosyltransferase_28"/>
</dbReference>
<dbReference type="CDD" id="cd03784">
    <property type="entry name" value="GT1_Gtf-like"/>
    <property type="match status" value="1"/>
</dbReference>
<comment type="similarity">
    <text evidence="1 3">Belongs to the UDP-glycosyltransferase family.</text>
</comment>
<dbReference type="PANTHER" id="PTHR48050:SF13">
    <property type="entry name" value="STEROL 3-BETA-GLUCOSYLTRANSFERASE UGT80A2"/>
    <property type="match status" value="1"/>
</dbReference>
<dbReference type="PANTHER" id="PTHR48050">
    <property type="entry name" value="STEROL 3-BETA-GLUCOSYLTRANSFERASE"/>
    <property type="match status" value="1"/>
</dbReference>
<dbReference type="GO" id="GO:0008194">
    <property type="term" value="F:UDP-glycosyltransferase activity"/>
    <property type="evidence" value="ECO:0007669"/>
    <property type="project" value="InterPro"/>
</dbReference>
<organism evidence="4 5">
    <name type="scientific">Lentzea jiangxiensis</name>
    <dbReference type="NCBI Taxonomy" id="641025"/>
    <lineage>
        <taxon>Bacteria</taxon>
        <taxon>Bacillati</taxon>
        <taxon>Actinomycetota</taxon>
        <taxon>Actinomycetes</taxon>
        <taxon>Pseudonocardiales</taxon>
        <taxon>Pseudonocardiaceae</taxon>
        <taxon>Lentzea</taxon>
    </lineage>
</organism>
<dbReference type="InterPro" id="IPR002213">
    <property type="entry name" value="UDP_glucos_trans"/>
</dbReference>
<dbReference type="NCBIfam" id="TIGR01426">
    <property type="entry name" value="MGT"/>
    <property type="match status" value="1"/>
</dbReference>
<dbReference type="STRING" id="641025.SAMN05421507_102122"/>
<dbReference type="Pfam" id="PF00201">
    <property type="entry name" value="UDPGT"/>
    <property type="match status" value="1"/>
</dbReference>
<dbReference type="InterPro" id="IPR035595">
    <property type="entry name" value="UDP_glycos_trans_CS"/>
</dbReference>
<dbReference type="AlphaFoldDB" id="A0A1H0IIH8"/>
<accession>A0A1H0IIH8</accession>
<evidence type="ECO:0000256" key="3">
    <source>
        <dbReference type="RuleBase" id="RU003718"/>
    </source>
</evidence>
<dbReference type="InterPro" id="IPR006326">
    <property type="entry name" value="UDPGT_MGT-like"/>
</dbReference>
<dbReference type="RefSeq" id="WP_090096184.1">
    <property type="nucleotide sequence ID" value="NZ_FNIX01000002.1"/>
</dbReference>
<evidence type="ECO:0000256" key="2">
    <source>
        <dbReference type="ARBA" id="ARBA00022679"/>
    </source>
</evidence>
<dbReference type="SUPFAM" id="SSF53756">
    <property type="entry name" value="UDP-Glycosyltransferase/glycogen phosphorylase"/>
    <property type="match status" value="1"/>
</dbReference>
<dbReference type="GO" id="GO:0016758">
    <property type="term" value="F:hexosyltransferase activity"/>
    <property type="evidence" value="ECO:0007669"/>
    <property type="project" value="InterPro"/>
</dbReference>